<dbReference type="AlphaFoldDB" id="A0A2S1SDX8"/>
<keyword evidence="2" id="KW-0732">Signal</keyword>
<evidence type="ECO:0000313" key="4">
    <source>
        <dbReference type="Proteomes" id="UP000244937"/>
    </source>
</evidence>
<protein>
    <submittedName>
        <fullName evidence="3">Uncharacterized protein</fullName>
    </submittedName>
</protein>
<dbReference type="KEGG" id="fpal:HYN49_00995"/>
<name>A0A2S1SDX8_9FLAO</name>
<feature type="signal peptide" evidence="2">
    <location>
        <begin position="1"/>
        <end position="24"/>
    </location>
</feature>
<keyword evidence="4" id="KW-1185">Reference proteome</keyword>
<feature type="compositionally biased region" description="Low complexity" evidence="1">
    <location>
        <begin position="33"/>
        <end position="86"/>
    </location>
</feature>
<dbReference type="PROSITE" id="PS51257">
    <property type="entry name" value="PROKAR_LIPOPROTEIN"/>
    <property type="match status" value="1"/>
</dbReference>
<sequence length="131" mass="13705">MTVMKTPLSIGLAAIFATSLLVSCKCNDDRKPVPVTETNTSTTVVTETTTIDTADQDAANTANPAGTAPNAKSATVKQTSKSTVKSGKSKSNEDPDILITRTKDGTDAENHDGNPYTKNDQTPQPTGPPIK</sequence>
<proteinExistence type="predicted"/>
<reference evidence="3 4" key="1">
    <citation type="submission" date="2018-05" db="EMBL/GenBank/DDBJ databases">
        <title>Genome sequencing of Flavobacterium sp. HYN0049.</title>
        <authorList>
            <person name="Yi H."/>
            <person name="Baek C."/>
        </authorList>
    </citation>
    <scope>NUCLEOTIDE SEQUENCE [LARGE SCALE GENOMIC DNA]</scope>
    <source>
        <strain evidence="3 4">HYN0049</strain>
    </source>
</reference>
<evidence type="ECO:0000313" key="3">
    <source>
        <dbReference type="EMBL" id="AWI24583.1"/>
    </source>
</evidence>
<evidence type="ECO:0000256" key="2">
    <source>
        <dbReference type="SAM" id="SignalP"/>
    </source>
</evidence>
<accession>A0A2S1SDX8</accession>
<feature type="region of interest" description="Disordered" evidence="1">
    <location>
        <begin position="28"/>
        <end position="131"/>
    </location>
</feature>
<feature type="chain" id="PRO_5015670524" evidence="2">
    <location>
        <begin position="25"/>
        <end position="131"/>
    </location>
</feature>
<evidence type="ECO:0000256" key="1">
    <source>
        <dbReference type="SAM" id="MobiDB-lite"/>
    </source>
</evidence>
<feature type="compositionally biased region" description="Basic and acidic residues" evidence="1">
    <location>
        <begin position="101"/>
        <end position="112"/>
    </location>
</feature>
<gene>
    <name evidence="3" type="ORF">HYN49_00995</name>
</gene>
<dbReference type="EMBL" id="CP029187">
    <property type="protein sequence ID" value="AWI24583.1"/>
    <property type="molecule type" value="Genomic_DNA"/>
</dbReference>
<dbReference type="Proteomes" id="UP000244937">
    <property type="component" value="Chromosome"/>
</dbReference>
<organism evidence="3 4">
    <name type="scientific">Flavobacterium pallidum</name>
    <dbReference type="NCBI Taxonomy" id="2172098"/>
    <lineage>
        <taxon>Bacteria</taxon>
        <taxon>Pseudomonadati</taxon>
        <taxon>Bacteroidota</taxon>
        <taxon>Flavobacteriia</taxon>
        <taxon>Flavobacteriales</taxon>
        <taxon>Flavobacteriaceae</taxon>
        <taxon>Flavobacterium</taxon>
    </lineage>
</organism>